<evidence type="ECO:0000259" key="6">
    <source>
        <dbReference type="Pfam" id="PF04932"/>
    </source>
</evidence>
<feature type="transmembrane region" description="Helical" evidence="5">
    <location>
        <begin position="145"/>
        <end position="162"/>
    </location>
</feature>
<comment type="subcellular location">
    <subcellularLocation>
        <location evidence="1">Membrane</location>
        <topology evidence="1">Multi-pass membrane protein</topology>
    </subcellularLocation>
</comment>
<evidence type="ECO:0000256" key="4">
    <source>
        <dbReference type="ARBA" id="ARBA00023136"/>
    </source>
</evidence>
<feature type="domain" description="O-antigen ligase-related" evidence="6">
    <location>
        <begin position="233"/>
        <end position="444"/>
    </location>
</feature>
<dbReference type="Proteomes" id="UP000176317">
    <property type="component" value="Unassembled WGS sequence"/>
</dbReference>
<dbReference type="EMBL" id="MFAT01000003">
    <property type="protein sequence ID" value="OGD87151.1"/>
    <property type="molecule type" value="Genomic_DNA"/>
</dbReference>
<dbReference type="Pfam" id="PF04932">
    <property type="entry name" value="Wzy_C"/>
    <property type="match status" value="1"/>
</dbReference>
<feature type="transmembrane region" description="Helical" evidence="5">
    <location>
        <begin position="227"/>
        <end position="243"/>
    </location>
</feature>
<evidence type="ECO:0000313" key="8">
    <source>
        <dbReference type="Proteomes" id="UP000176317"/>
    </source>
</evidence>
<gene>
    <name evidence="7" type="ORF">A2164_04295</name>
</gene>
<dbReference type="PANTHER" id="PTHR37422">
    <property type="entry name" value="TEICHURONIC ACID BIOSYNTHESIS PROTEIN TUAE"/>
    <property type="match status" value="1"/>
</dbReference>
<keyword evidence="3 5" id="KW-1133">Transmembrane helix</keyword>
<organism evidence="7 8">
    <name type="scientific">Candidatus Curtissbacteria bacterium RBG_13_35_7</name>
    <dbReference type="NCBI Taxonomy" id="1797705"/>
    <lineage>
        <taxon>Bacteria</taxon>
        <taxon>Candidatus Curtissiibacteriota</taxon>
    </lineage>
</organism>
<feature type="transmembrane region" description="Helical" evidence="5">
    <location>
        <begin position="46"/>
        <end position="68"/>
    </location>
</feature>
<dbReference type="PANTHER" id="PTHR37422:SF13">
    <property type="entry name" value="LIPOPOLYSACCHARIDE BIOSYNTHESIS PROTEIN PA4999-RELATED"/>
    <property type="match status" value="1"/>
</dbReference>
<accession>A0A1F5G5L7</accession>
<comment type="caution">
    <text evidence="7">The sequence shown here is derived from an EMBL/GenBank/DDBJ whole genome shotgun (WGS) entry which is preliminary data.</text>
</comment>
<reference evidence="7 8" key="1">
    <citation type="journal article" date="2016" name="Nat. Commun.">
        <title>Thousands of microbial genomes shed light on interconnected biogeochemical processes in an aquifer system.</title>
        <authorList>
            <person name="Anantharaman K."/>
            <person name="Brown C.T."/>
            <person name="Hug L.A."/>
            <person name="Sharon I."/>
            <person name="Castelle C.J."/>
            <person name="Probst A.J."/>
            <person name="Thomas B.C."/>
            <person name="Singh A."/>
            <person name="Wilkins M.J."/>
            <person name="Karaoz U."/>
            <person name="Brodie E.L."/>
            <person name="Williams K.H."/>
            <person name="Hubbard S.S."/>
            <person name="Banfield J.F."/>
        </authorList>
    </citation>
    <scope>NUCLEOTIDE SEQUENCE [LARGE SCALE GENOMIC DNA]</scope>
</reference>
<dbReference type="InterPro" id="IPR051533">
    <property type="entry name" value="WaaL-like"/>
</dbReference>
<feature type="transmembrane region" description="Helical" evidence="5">
    <location>
        <begin position="437"/>
        <end position="456"/>
    </location>
</feature>
<keyword evidence="4 5" id="KW-0472">Membrane</keyword>
<evidence type="ECO:0000313" key="7">
    <source>
        <dbReference type="EMBL" id="OGD87151.1"/>
    </source>
</evidence>
<proteinExistence type="predicted"/>
<sequence>MLKFFRQYNKKLIWLDNHILEYLSFALLIFIPLYPKIPIADILPGYIVRIRLDDILVAVAFLIWIIWLLRKKISLKDNPLFIPICLYIIVGLLSSLSAIYLTKTVPNETLHIGKLFLHFLRRIEYFSVFFIFFSSIKSLTQVKKYIYTVAIVLLLVSLYGFGQKYLYWPAFSTMNREFSKGVKLYLTEHARVISTFGGHYDLAAYLMIVLTLFIPLSLIVKKWFHKLFFLLISAFGFWLLILTVSRTSFLAYLVSITVVFGLLILKKGWLWSLSRWFIVLIVSLGIMLSFGDLSDRFSHILKMDKLKSAAFSPIKDLPEGPQVAYLDIEFPKSDTPPSSQKPDQPQKPSDVYVDIPDSGIYTGTFAAKPRIYSQTSIQYDLSTGIRLDYTWPKAIEGFSKNPLFGSGYSTLTKRNIEDFTEAESTDNDFLRALGETGLLGFITFYGIIAVVIWYTISNFRKIKDLFYSTIVAALIAATLGLLVNAIYIDVFEASKVAYTFWILIAILLATVKLSIQKNK</sequence>
<dbReference type="AlphaFoldDB" id="A0A1F5G5L7"/>
<feature type="transmembrane region" description="Helical" evidence="5">
    <location>
        <begin position="249"/>
        <end position="265"/>
    </location>
</feature>
<dbReference type="InterPro" id="IPR007016">
    <property type="entry name" value="O-antigen_ligase-rel_domated"/>
</dbReference>
<evidence type="ECO:0000256" key="2">
    <source>
        <dbReference type="ARBA" id="ARBA00022692"/>
    </source>
</evidence>
<feature type="transmembrane region" description="Helical" evidence="5">
    <location>
        <begin position="112"/>
        <end position="133"/>
    </location>
</feature>
<feature type="transmembrane region" description="Helical" evidence="5">
    <location>
        <begin position="12"/>
        <end position="34"/>
    </location>
</feature>
<evidence type="ECO:0000256" key="1">
    <source>
        <dbReference type="ARBA" id="ARBA00004141"/>
    </source>
</evidence>
<protein>
    <recommendedName>
        <fullName evidence="6">O-antigen ligase-related domain-containing protein</fullName>
    </recommendedName>
</protein>
<feature type="transmembrane region" description="Helical" evidence="5">
    <location>
        <begin position="496"/>
        <end position="515"/>
    </location>
</feature>
<feature type="transmembrane region" description="Helical" evidence="5">
    <location>
        <begin position="277"/>
        <end position="294"/>
    </location>
</feature>
<keyword evidence="2 5" id="KW-0812">Transmembrane</keyword>
<feature type="transmembrane region" description="Helical" evidence="5">
    <location>
        <begin position="80"/>
        <end position="100"/>
    </location>
</feature>
<evidence type="ECO:0000256" key="5">
    <source>
        <dbReference type="SAM" id="Phobius"/>
    </source>
</evidence>
<feature type="transmembrane region" description="Helical" evidence="5">
    <location>
        <begin position="465"/>
        <end position="490"/>
    </location>
</feature>
<dbReference type="GO" id="GO:0016020">
    <property type="term" value="C:membrane"/>
    <property type="evidence" value="ECO:0007669"/>
    <property type="project" value="UniProtKB-SubCell"/>
</dbReference>
<feature type="transmembrane region" description="Helical" evidence="5">
    <location>
        <begin position="202"/>
        <end position="220"/>
    </location>
</feature>
<evidence type="ECO:0000256" key="3">
    <source>
        <dbReference type="ARBA" id="ARBA00022989"/>
    </source>
</evidence>
<name>A0A1F5G5L7_9BACT</name>